<keyword evidence="2" id="KW-1185">Reference proteome</keyword>
<name>A0A1D1UU00_RAMVA</name>
<organism evidence="1 2">
    <name type="scientific">Ramazzottius varieornatus</name>
    <name type="common">Water bear</name>
    <name type="synonym">Tardigrade</name>
    <dbReference type="NCBI Taxonomy" id="947166"/>
    <lineage>
        <taxon>Eukaryota</taxon>
        <taxon>Metazoa</taxon>
        <taxon>Ecdysozoa</taxon>
        <taxon>Tardigrada</taxon>
        <taxon>Eutardigrada</taxon>
        <taxon>Parachela</taxon>
        <taxon>Hypsibioidea</taxon>
        <taxon>Ramazzottiidae</taxon>
        <taxon>Ramazzottius</taxon>
    </lineage>
</organism>
<reference evidence="1 2" key="1">
    <citation type="journal article" date="2016" name="Nat. Commun.">
        <title>Extremotolerant tardigrade genome and improved radiotolerance of human cultured cells by tardigrade-unique protein.</title>
        <authorList>
            <person name="Hashimoto T."/>
            <person name="Horikawa D.D."/>
            <person name="Saito Y."/>
            <person name="Kuwahara H."/>
            <person name="Kozuka-Hata H."/>
            <person name="Shin-I T."/>
            <person name="Minakuchi Y."/>
            <person name="Ohishi K."/>
            <person name="Motoyama A."/>
            <person name="Aizu T."/>
            <person name="Enomoto A."/>
            <person name="Kondo K."/>
            <person name="Tanaka S."/>
            <person name="Hara Y."/>
            <person name="Koshikawa S."/>
            <person name="Sagara H."/>
            <person name="Miura T."/>
            <person name="Yokobori S."/>
            <person name="Miyagawa K."/>
            <person name="Suzuki Y."/>
            <person name="Kubo T."/>
            <person name="Oyama M."/>
            <person name="Kohara Y."/>
            <person name="Fujiyama A."/>
            <person name="Arakawa K."/>
            <person name="Katayama T."/>
            <person name="Toyoda A."/>
            <person name="Kunieda T."/>
        </authorList>
    </citation>
    <scope>NUCLEOTIDE SEQUENCE [LARGE SCALE GENOMIC DNA]</scope>
    <source>
        <strain evidence="1 2">YOKOZUNA-1</strain>
    </source>
</reference>
<evidence type="ECO:0000313" key="2">
    <source>
        <dbReference type="Proteomes" id="UP000186922"/>
    </source>
</evidence>
<sequence>MPHLQKDPLNQDPNMDLLFTRTTSKRTAVYVVVKLVIWMLIWDFSRCYKVRTWWRVISGCIIPVPSTVTSTRKLRRRVKCGTLIGIIGQVTILRPPTSWTSALEAVSHTSHTPFTAPVKAARAVRPTGSGFVVSDAYPWWMLTTLLR</sequence>
<comment type="caution">
    <text evidence="1">The sequence shown here is derived from an EMBL/GenBank/DDBJ whole genome shotgun (WGS) entry which is preliminary data.</text>
</comment>
<dbReference type="Proteomes" id="UP000186922">
    <property type="component" value="Unassembled WGS sequence"/>
</dbReference>
<evidence type="ECO:0000313" key="1">
    <source>
        <dbReference type="EMBL" id="GAU89658.1"/>
    </source>
</evidence>
<gene>
    <name evidence="1" type="primary">RvY_02185</name>
    <name evidence="1" type="synonym">RvY_02185.2</name>
    <name evidence="1" type="ORF">RvY_02185-2</name>
</gene>
<dbReference type="EMBL" id="BDGG01000001">
    <property type="protein sequence ID" value="GAU89658.1"/>
    <property type="molecule type" value="Genomic_DNA"/>
</dbReference>
<accession>A0A1D1UU00</accession>
<proteinExistence type="predicted"/>
<protein>
    <submittedName>
        <fullName evidence="1">Uncharacterized protein</fullName>
    </submittedName>
</protein>
<dbReference type="AlphaFoldDB" id="A0A1D1UU00"/>